<dbReference type="GO" id="GO:0008757">
    <property type="term" value="F:S-adenosylmethionine-dependent methyltransferase activity"/>
    <property type="evidence" value="ECO:0007669"/>
    <property type="project" value="InterPro"/>
</dbReference>
<accession>A0A1D8AW13</accession>
<protein>
    <submittedName>
        <fullName evidence="5">GDP-mannose-dependent alpha-(1-6)-phosphatidylinositol monomannoside mannosyltransferase</fullName>
        <ecNumber evidence="5">2.4.1.345</ecNumber>
    </submittedName>
</protein>
<dbReference type="PANTHER" id="PTHR12526:SF636">
    <property type="entry name" value="BLL3647 PROTEIN"/>
    <property type="match status" value="1"/>
</dbReference>
<dbReference type="SUPFAM" id="SSF53335">
    <property type="entry name" value="S-adenosyl-L-methionine-dependent methyltransferases"/>
    <property type="match status" value="1"/>
</dbReference>
<dbReference type="PATRIC" id="fig|1838286.3.peg.2168"/>
<dbReference type="CDD" id="cd03801">
    <property type="entry name" value="GT4_PimA-like"/>
    <property type="match status" value="1"/>
</dbReference>
<evidence type="ECO:0000256" key="1">
    <source>
        <dbReference type="SAM" id="MobiDB-lite"/>
    </source>
</evidence>
<evidence type="ECO:0000259" key="3">
    <source>
        <dbReference type="Pfam" id="PF08241"/>
    </source>
</evidence>
<feature type="domain" description="Glycosyl transferase family 1" evidence="2">
    <location>
        <begin position="1716"/>
        <end position="1884"/>
    </location>
</feature>
<dbReference type="Gene3D" id="3.40.50.2000">
    <property type="entry name" value="Glycogen Phosphorylase B"/>
    <property type="match status" value="6"/>
</dbReference>
<organism evidence="5 6">
    <name type="scientific">Lacunisphaera limnophila</name>
    <dbReference type="NCBI Taxonomy" id="1838286"/>
    <lineage>
        <taxon>Bacteria</taxon>
        <taxon>Pseudomonadati</taxon>
        <taxon>Verrucomicrobiota</taxon>
        <taxon>Opitutia</taxon>
        <taxon>Opitutales</taxon>
        <taxon>Opitutaceae</taxon>
        <taxon>Lacunisphaera</taxon>
    </lineage>
</organism>
<keyword evidence="5" id="KW-0808">Transferase</keyword>
<evidence type="ECO:0000313" key="5">
    <source>
        <dbReference type="EMBL" id="AOS45079.1"/>
    </source>
</evidence>
<dbReference type="EC" id="2.4.1.345" evidence="5"/>
<dbReference type="Pfam" id="PF13579">
    <property type="entry name" value="Glyco_trans_4_4"/>
    <property type="match status" value="1"/>
</dbReference>
<reference evidence="5 6" key="1">
    <citation type="submission" date="2016-06" db="EMBL/GenBank/DDBJ databases">
        <title>Three novel species with peptidoglycan cell walls form the new genus Lacunisphaera gen. nov. in the family Opitutaceae of the verrucomicrobial subdivision 4.</title>
        <authorList>
            <person name="Rast P."/>
            <person name="Gloeckner I."/>
            <person name="Jogler M."/>
            <person name="Boedeker C."/>
            <person name="Jeske O."/>
            <person name="Wiegand S."/>
            <person name="Reinhardt R."/>
            <person name="Schumann P."/>
            <person name="Rohde M."/>
            <person name="Spring S."/>
            <person name="Gloeckner F.O."/>
            <person name="Jogler C."/>
        </authorList>
    </citation>
    <scope>NUCLEOTIDE SEQUENCE [LARGE SCALE GENOMIC DNA]</scope>
    <source>
        <strain evidence="5 6">IG16b</strain>
    </source>
</reference>
<feature type="domain" description="Methyltransferase type 11" evidence="3">
    <location>
        <begin position="846"/>
        <end position="934"/>
    </location>
</feature>
<dbReference type="EMBL" id="CP016094">
    <property type="protein sequence ID" value="AOS45079.1"/>
    <property type="molecule type" value="Genomic_DNA"/>
</dbReference>
<dbReference type="InterPro" id="IPR028098">
    <property type="entry name" value="Glyco_trans_4-like_N"/>
</dbReference>
<name>A0A1D8AW13_9BACT</name>
<dbReference type="Pfam" id="PF08241">
    <property type="entry name" value="Methyltransf_11"/>
    <property type="match status" value="1"/>
</dbReference>
<dbReference type="Gene3D" id="3.40.50.150">
    <property type="entry name" value="Vaccinia Virus protein VP39"/>
    <property type="match status" value="1"/>
</dbReference>
<gene>
    <name evidence="5" type="primary">pimB_3</name>
    <name evidence="5" type="ORF">Verru16b_02155</name>
</gene>
<evidence type="ECO:0000313" key="6">
    <source>
        <dbReference type="Proteomes" id="UP000095228"/>
    </source>
</evidence>
<evidence type="ECO:0000259" key="2">
    <source>
        <dbReference type="Pfam" id="PF00534"/>
    </source>
</evidence>
<dbReference type="InterPro" id="IPR001296">
    <property type="entry name" value="Glyco_trans_1"/>
</dbReference>
<dbReference type="CDD" id="cd02440">
    <property type="entry name" value="AdoMet_MTases"/>
    <property type="match status" value="1"/>
</dbReference>
<dbReference type="GO" id="GO:0043750">
    <property type="term" value="F:phosphatidylinositol alpha-mannosyltransferase activity"/>
    <property type="evidence" value="ECO:0007669"/>
    <property type="project" value="UniProtKB-EC"/>
</dbReference>
<dbReference type="Pfam" id="PF00534">
    <property type="entry name" value="Glycos_transf_1"/>
    <property type="match status" value="2"/>
</dbReference>
<sequence length="1920" mass="210053">MIARRLGLSKPLETYATINWNHGITDPGQVSGEPSELCSVLNYKFRNEGRDRVVLVDNERTERLLRAAGYLRTRAIGLPFIYEEQETNIARLPGSVLAMGTHSTPWFSLFDPKVNPVDGQSPHLAFPRAVAALRDRFKLVVGCIGASDVLLGNWINAYEHNGLPWVTGAWINDRNALLRMQRLFRSFEYVATNAAGSHVFYALYCGCKVFWYGDDTDVSMLQVARLDPASIRHTNDSTVGKIQEGDARFRELYPFLFCPPQEAVTNVAVGQAVLGESHRVPLEEVAALLGWKLKRSVEGNWQPADPLDYCSIEELIARFKETLKSGDSGTLKDLLLALVSRGKTPRNGYLALAHKYAAEGRLAEAQDAVAEELRHHPDNAEAAKSLSALARRLSVGDSAGPTVRPRRVLFLAHGPGQVNGPNIWLTRLLPELKSRGFEPRVLMFMTRAGECPIAGQLRAAGVPVDEQPFAHTEDMIRKILGHVQAHPCEAFVPNLNVPGYFAAEHLKAAGIPTIGVLHSDDDFHRDLIDEFIRDRQGRYLSGAVVVSDFQEEVMRKVTCGSTLVVRAPYGAPVPPQVAMYSDRPFRFIYVGRLVEEQKRISETVTAMIEILRRHPAAEFTLCGDGTARSAVEKLIAQSGLGDRIHLLGNRPSTEVATLLLASQAFVLLSDYEGIPIALMEAMACGVVPICTQIRSGVGELIRSGENGLLVADRGPDFIAAAEKLLTDCKTWARYSQAARNTIEQGFSISSNAGHWARLLDQQIATAPREGRPILIPAEFHLPPVRSNPKGIAREDRRRPKSAMTSAAPHPFINPPLELNNIDLYVVRSGILRALKEALPQFHGTFLDIGCGVMPYRELITAAPSRVNRYIGLDMEGSEIYQAKVDLRWDGKRIPLPDASVDSAMATEVLEHCPEPLIVLQEARRVLKPGGVFFFTVPFLWPLHDAPYDFYRYTPFALERLLKEAGFESIELRGTAGWNASLAQMIGLWLKRSPLAAAERNQWARELWPLFQKLVATDTLPADARAGNTMVPGWTGMARVPVAQAEPARRQTAGDLPVVLVRSHEFNYSETFVEDHVNHLTSNLTLLYGYPFPRFQRGGQSVLPAGTEQKIQATLAAKGPITGELWAEYSAGLAAFLARSGAKAALVETGLMGAFVHEACEQAKLPFVVHFHGVDAFGRELLERWLPRYRKFFASAASTLAVSHAMRTQLLQLGAQPERTLLAPYGVAIDLPALAQPAKAPPHFVAVGRFVQKKAPHLTLQAFAAVHRAMPEARLVMIGDGPLLASCQQWTVDHGLAAAVTFAGVQSRDGVSRAMAAGRVFVQHSIVASNGDSEGLPLAVLEAGAHGLPVVATRHAGIPDAVRDGVDGFLVAEKDVEAMAGAMLRLAQDSTLAARLGASFRERIAAEYSRDGSLTRLLSILQAAAQSDPRPQGAMEPTDITPALTPRETVAEDRNNQNAYLELAAAMIDEGQIAGAYLAVAEAHRLCGGADQTKDALQRLEEHGALSLPQVQAYRERVGWMPREKHPAPHRILVVTNLLPPQEMGGYGRTVWEFSRELMARGHTVRVLTANMPHLTRKPTAEHEAFEAQVRRTLTLTGDWKGGVVVVEPDAGRRKAILRDNLQTILSEIDTFAPTVIMAGNLDFVGHFFIQPALDRGIPVLHRLGNAYPGYDPAQSPKGPLFCLAGCSAWVNDGLRAKDYPISRYEVVPPGSPLTEYFRAWTPQRKKLRIAYAGLLMPYKGAHVLVNALALLVRAGIDFECTLAGDTTRPEYLESMRAVAAEHGFLERLHLPGFLAKTELAALYARSNVLVFPSVFEEPFGKTQIEAMAAGLLVISSGSGGASEIVEHGKTGLLFKAGDARALAERLAVAHRNPAAAEKIAMAGQARAFEFTTEASVSRIEEVFDDLLSAPARDVMAVGER</sequence>
<evidence type="ECO:0000259" key="4">
    <source>
        <dbReference type="Pfam" id="PF13579"/>
    </source>
</evidence>
<dbReference type="STRING" id="1838286.Verru16b_02155"/>
<dbReference type="InterPro" id="IPR029063">
    <property type="entry name" value="SAM-dependent_MTases_sf"/>
</dbReference>
<feature type="domain" description="Glycosyl transferase family 1" evidence="2">
    <location>
        <begin position="583"/>
        <end position="740"/>
    </location>
</feature>
<dbReference type="InterPro" id="IPR013216">
    <property type="entry name" value="Methyltransf_11"/>
</dbReference>
<dbReference type="PANTHER" id="PTHR12526">
    <property type="entry name" value="GLYCOSYLTRANSFERASE"/>
    <property type="match status" value="1"/>
</dbReference>
<feature type="region of interest" description="Disordered" evidence="1">
    <location>
        <begin position="786"/>
        <end position="808"/>
    </location>
</feature>
<proteinExistence type="predicted"/>
<dbReference type="SUPFAM" id="SSF53756">
    <property type="entry name" value="UDP-Glycosyltransferase/glycogen phosphorylase"/>
    <property type="match status" value="3"/>
</dbReference>
<dbReference type="Pfam" id="PF13692">
    <property type="entry name" value="Glyco_trans_1_4"/>
    <property type="match status" value="1"/>
</dbReference>
<dbReference type="Proteomes" id="UP000095228">
    <property type="component" value="Chromosome"/>
</dbReference>
<dbReference type="KEGG" id="obg:Verru16b_02155"/>
<keyword evidence="5" id="KW-0328">Glycosyltransferase</keyword>
<feature type="domain" description="Glycosyltransferase subfamily 4-like N-terminal" evidence="4">
    <location>
        <begin position="1124"/>
        <end position="1225"/>
    </location>
</feature>
<keyword evidence="6" id="KW-1185">Reference proteome</keyword>